<evidence type="ECO:0000313" key="3">
    <source>
        <dbReference type="Proteomes" id="UP000019132"/>
    </source>
</evidence>
<dbReference type="Gene3D" id="3.40.50.150">
    <property type="entry name" value="Vaccinia Virus protein VP39"/>
    <property type="match status" value="1"/>
</dbReference>
<sequence>MNGETYKGDEGDAKIAAVRQRWNDTAARYAETANKRVTLQCAVEMHSHMQLDSACTVLEVAAGPGMGTLDIVRRLSSGNDTTSTGKKQLIVTDLSPEMVKIAQERLANAGSERLDVKVMEANGQDLEEISTASMDRFVSSLCLQLTPDADAMLREAKRVLKPNGLAGFTIWGRPECSGLFIIDSAFNKEIGMSDGAPHPNFELGRDLVALRKRFAAAGFSE</sequence>
<dbReference type="InParanoid" id="K3WC83"/>
<reference evidence="3" key="2">
    <citation type="submission" date="2010-04" db="EMBL/GenBank/DDBJ databases">
        <authorList>
            <person name="Buell R."/>
            <person name="Hamilton J."/>
            <person name="Hostetler J."/>
        </authorList>
    </citation>
    <scope>NUCLEOTIDE SEQUENCE [LARGE SCALE GENOMIC DNA]</scope>
    <source>
        <strain evidence="3">DAOM:BR144</strain>
    </source>
</reference>
<dbReference type="VEuPathDB" id="FungiDB:PYU1_G002571"/>
<accession>K3WC83</accession>
<evidence type="ECO:0000259" key="1">
    <source>
        <dbReference type="Pfam" id="PF13649"/>
    </source>
</evidence>
<dbReference type="STRING" id="431595.K3WC83"/>
<reference evidence="2" key="3">
    <citation type="submission" date="2014-11" db="UniProtKB">
        <authorList>
            <consortium name="EnsemblProtists"/>
        </authorList>
    </citation>
    <scope>IDENTIFICATION</scope>
    <source>
        <strain evidence="2">DAOM BR144</strain>
    </source>
</reference>
<feature type="domain" description="Methyltransferase" evidence="1">
    <location>
        <begin position="57"/>
        <end position="164"/>
    </location>
</feature>
<dbReference type="PANTHER" id="PTHR42912:SF80">
    <property type="entry name" value="METHYLTRANSFERASE DOMAIN-CONTAINING PROTEIN"/>
    <property type="match status" value="1"/>
</dbReference>
<proteinExistence type="predicted"/>
<dbReference type="eggNOG" id="ENOG502S919">
    <property type="taxonomic scope" value="Eukaryota"/>
</dbReference>
<dbReference type="EnsemblProtists" id="PYU1_T002574">
    <property type="protein sequence ID" value="PYU1_T002574"/>
    <property type="gene ID" value="PYU1_G002571"/>
</dbReference>
<name>K3WC83_GLOUD</name>
<dbReference type="OMA" id="SGMFTIT"/>
<dbReference type="GO" id="GO:0008168">
    <property type="term" value="F:methyltransferase activity"/>
    <property type="evidence" value="ECO:0007669"/>
    <property type="project" value="TreeGrafter"/>
</dbReference>
<dbReference type="InterPro" id="IPR050508">
    <property type="entry name" value="Methyltransf_Superfamily"/>
</dbReference>
<dbReference type="InterPro" id="IPR029063">
    <property type="entry name" value="SAM-dependent_MTases_sf"/>
</dbReference>
<keyword evidence="3" id="KW-1185">Reference proteome</keyword>
<dbReference type="PANTHER" id="PTHR42912">
    <property type="entry name" value="METHYLTRANSFERASE"/>
    <property type="match status" value="1"/>
</dbReference>
<dbReference type="SUPFAM" id="SSF53335">
    <property type="entry name" value="S-adenosyl-L-methionine-dependent methyltransferases"/>
    <property type="match status" value="1"/>
</dbReference>
<evidence type="ECO:0000313" key="2">
    <source>
        <dbReference type="EnsemblProtists" id="PYU1_T002574"/>
    </source>
</evidence>
<dbReference type="CDD" id="cd02440">
    <property type="entry name" value="AdoMet_MTases"/>
    <property type="match status" value="1"/>
</dbReference>
<dbReference type="HOGENOM" id="CLU_087778_0_0_1"/>
<dbReference type="Pfam" id="PF13649">
    <property type="entry name" value="Methyltransf_25"/>
    <property type="match status" value="1"/>
</dbReference>
<dbReference type="AlphaFoldDB" id="K3WC83"/>
<dbReference type="InterPro" id="IPR041698">
    <property type="entry name" value="Methyltransf_25"/>
</dbReference>
<organism evidence="2 3">
    <name type="scientific">Globisporangium ultimum (strain ATCC 200006 / CBS 805.95 / DAOM BR144)</name>
    <name type="common">Pythium ultimum</name>
    <dbReference type="NCBI Taxonomy" id="431595"/>
    <lineage>
        <taxon>Eukaryota</taxon>
        <taxon>Sar</taxon>
        <taxon>Stramenopiles</taxon>
        <taxon>Oomycota</taxon>
        <taxon>Peronosporomycetes</taxon>
        <taxon>Pythiales</taxon>
        <taxon>Pythiaceae</taxon>
        <taxon>Globisporangium</taxon>
    </lineage>
</organism>
<reference evidence="3" key="1">
    <citation type="journal article" date="2010" name="Genome Biol.">
        <title>Genome sequence of the necrotrophic plant pathogen Pythium ultimum reveals original pathogenicity mechanisms and effector repertoire.</title>
        <authorList>
            <person name="Levesque C.A."/>
            <person name="Brouwer H."/>
            <person name="Cano L."/>
            <person name="Hamilton J.P."/>
            <person name="Holt C."/>
            <person name="Huitema E."/>
            <person name="Raffaele S."/>
            <person name="Robideau G.P."/>
            <person name="Thines M."/>
            <person name="Win J."/>
            <person name="Zerillo M.M."/>
            <person name="Beakes G.W."/>
            <person name="Boore J.L."/>
            <person name="Busam D."/>
            <person name="Dumas B."/>
            <person name="Ferriera S."/>
            <person name="Fuerstenberg S.I."/>
            <person name="Gachon C.M."/>
            <person name="Gaulin E."/>
            <person name="Govers F."/>
            <person name="Grenville-Briggs L."/>
            <person name="Horner N."/>
            <person name="Hostetler J."/>
            <person name="Jiang R.H."/>
            <person name="Johnson J."/>
            <person name="Krajaejun T."/>
            <person name="Lin H."/>
            <person name="Meijer H.J."/>
            <person name="Moore B."/>
            <person name="Morris P."/>
            <person name="Phuntmart V."/>
            <person name="Puiu D."/>
            <person name="Shetty J."/>
            <person name="Stajich J.E."/>
            <person name="Tripathy S."/>
            <person name="Wawra S."/>
            <person name="van West P."/>
            <person name="Whitty B.R."/>
            <person name="Coutinho P.M."/>
            <person name="Henrissat B."/>
            <person name="Martin F."/>
            <person name="Thomas P.D."/>
            <person name="Tyler B.M."/>
            <person name="De Vries R.P."/>
            <person name="Kamoun S."/>
            <person name="Yandell M."/>
            <person name="Tisserat N."/>
            <person name="Buell C.R."/>
        </authorList>
    </citation>
    <scope>NUCLEOTIDE SEQUENCE</scope>
    <source>
        <strain evidence="3">DAOM:BR144</strain>
    </source>
</reference>
<dbReference type="Proteomes" id="UP000019132">
    <property type="component" value="Unassembled WGS sequence"/>
</dbReference>
<protein>
    <recommendedName>
        <fullName evidence="1">Methyltransferase domain-containing protein</fullName>
    </recommendedName>
</protein>